<dbReference type="Proteomes" id="UP000198284">
    <property type="component" value="Unassembled WGS sequence"/>
</dbReference>
<keyword evidence="2" id="KW-0732">Signal</keyword>
<dbReference type="PANTHER" id="PTHR42928:SF5">
    <property type="entry name" value="BLR1237 PROTEIN"/>
    <property type="match status" value="1"/>
</dbReference>
<dbReference type="InterPro" id="IPR005064">
    <property type="entry name" value="BUG"/>
</dbReference>
<dbReference type="RefSeq" id="WP_176442572.1">
    <property type="nucleotide sequence ID" value="NZ_FZOT01000018.1"/>
</dbReference>
<sequence length="342" mass="36383">MRRHHRAQAAEPSHGITRRLALRTIAAAAGLAAFGQAGPALAQQTYPNRPITIIVPFSPATGADILARSLGQRLSQKLNTPVMIDNRVGASGNIGAEAVARAAPDGYTLLVTATTFITNSALNKNLRFDPVKNFVPVSLLATANMGFVVRHDFPAKTIKELVASTKAKPGSVTYASSGVGTPQHLAMELFKLNTGADLVHVPFKASANATNDLAGGHVDAMIAPVHTLTPFLQSGRMRMLAVMSENRSPVFKNIPTMAEEGLPNLEVDVWYGMLAPAGTPPAIINKLNSEIDGFLATADIKETLSHQGLVTAGGPPERFAKLIRMELERWPRVVAQAGIKPE</sequence>
<reference evidence="3 4" key="1">
    <citation type="submission" date="2017-06" db="EMBL/GenBank/DDBJ databases">
        <authorList>
            <person name="Kim H.J."/>
            <person name="Triplett B.A."/>
        </authorList>
    </citation>
    <scope>NUCLEOTIDE SEQUENCE [LARGE SCALE GENOMIC DNA]</scope>
    <source>
        <strain evidence="3 4">U15</strain>
    </source>
</reference>
<evidence type="ECO:0000256" key="1">
    <source>
        <dbReference type="ARBA" id="ARBA00006987"/>
    </source>
</evidence>
<evidence type="ECO:0000313" key="4">
    <source>
        <dbReference type="Proteomes" id="UP000198284"/>
    </source>
</evidence>
<evidence type="ECO:0000313" key="3">
    <source>
        <dbReference type="EMBL" id="SNT23831.1"/>
    </source>
</evidence>
<dbReference type="AlphaFoldDB" id="A0A239L047"/>
<dbReference type="PIRSF" id="PIRSF017082">
    <property type="entry name" value="YflP"/>
    <property type="match status" value="1"/>
</dbReference>
<keyword evidence="4" id="KW-1185">Reference proteome</keyword>
<comment type="similarity">
    <text evidence="1">Belongs to the UPF0065 (bug) family.</text>
</comment>
<organism evidence="3 4">
    <name type="scientific">Noviherbaspirillum humi</name>
    <dbReference type="NCBI Taxonomy" id="1688639"/>
    <lineage>
        <taxon>Bacteria</taxon>
        <taxon>Pseudomonadati</taxon>
        <taxon>Pseudomonadota</taxon>
        <taxon>Betaproteobacteria</taxon>
        <taxon>Burkholderiales</taxon>
        <taxon>Oxalobacteraceae</taxon>
        <taxon>Noviherbaspirillum</taxon>
    </lineage>
</organism>
<dbReference type="SUPFAM" id="SSF53850">
    <property type="entry name" value="Periplasmic binding protein-like II"/>
    <property type="match status" value="1"/>
</dbReference>
<name>A0A239L047_9BURK</name>
<dbReference type="PANTHER" id="PTHR42928">
    <property type="entry name" value="TRICARBOXYLATE-BINDING PROTEIN"/>
    <property type="match status" value="1"/>
</dbReference>
<protein>
    <submittedName>
        <fullName evidence="3">Tripartite-type tricarboxylate transporter, receptor component TctC</fullName>
    </submittedName>
</protein>
<feature type="chain" id="PRO_5013122553" evidence="2">
    <location>
        <begin position="43"/>
        <end position="342"/>
    </location>
</feature>
<dbReference type="EMBL" id="FZOT01000018">
    <property type="protein sequence ID" value="SNT23831.1"/>
    <property type="molecule type" value="Genomic_DNA"/>
</dbReference>
<feature type="signal peptide" evidence="2">
    <location>
        <begin position="1"/>
        <end position="42"/>
    </location>
</feature>
<dbReference type="Gene3D" id="3.40.190.150">
    <property type="entry name" value="Bordetella uptake gene, domain 1"/>
    <property type="match status" value="1"/>
</dbReference>
<dbReference type="Gene3D" id="3.40.190.10">
    <property type="entry name" value="Periplasmic binding protein-like II"/>
    <property type="match status" value="1"/>
</dbReference>
<accession>A0A239L047</accession>
<evidence type="ECO:0000256" key="2">
    <source>
        <dbReference type="SAM" id="SignalP"/>
    </source>
</evidence>
<dbReference type="CDD" id="cd13578">
    <property type="entry name" value="PBP2_Bug27"/>
    <property type="match status" value="1"/>
</dbReference>
<dbReference type="InterPro" id="IPR042100">
    <property type="entry name" value="Bug_dom1"/>
</dbReference>
<dbReference type="InterPro" id="IPR006311">
    <property type="entry name" value="TAT_signal"/>
</dbReference>
<dbReference type="Pfam" id="PF03401">
    <property type="entry name" value="TctC"/>
    <property type="match status" value="1"/>
</dbReference>
<dbReference type="PROSITE" id="PS51318">
    <property type="entry name" value="TAT"/>
    <property type="match status" value="1"/>
</dbReference>
<gene>
    <name evidence="3" type="ORF">SAMN06265795_11871</name>
</gene>
<keyword evidence="3" id="KW-0675">Receptor</keyword>
<proteinExistence type="inferred from homology"/>